<gene>
    <name evidence="1" type="ORF">NC653_027971</name>
</gene>
<protein>
    <submittedName>
        <fullName evidence="1">Uncharacterized protein</fullName>
    </submittedName>
</protein>
<organism evidence="1 2">
    <name type="scientific">Populus alba x Populus x berolinensis</name>
    <dbReference type="NCBI Taxonomy" id="444605"/>
    <lineage>
        <taxon>Eukaryota</taxon>
        <taxon>Viridiplantae</taxon>
        <taxon>Streptophyta</taxon>
        <taxon>Embryophyta</taxon>
        <taxon>Tracheophyta</taxon>
        <taxon>Spermatophyta</taxon>
        <taxon>Magnoliopsida</taxon>
        <taxon>eudicotyledons</taxon>
        <taxon>Gunneridae</taxon>
        <taxon>Pentapetalae</taxon>
        <taxon>rosids</taxon>
        <taxon>fabids</taxon>
        <taxon>Malpighiales</taxon>
        <taxon>Salicaceae</taxon>
        <taxon>Saliceae</taxon>
        <taxon>Populus</taxon>
    </lineage>
</organism>
<reference evidence="1" key="1">
    <citation type="journal article" date="2023" name="Mol. Ecol. Resour.">
        <title>Chromosome-level genome assembly of a triploid poplar Populus alba 'Berolinensis'.</title>
        <authorList>
            <person name="Chen S."/>
            <person name="Yu Y."/>
            <person name="Wang X."/>
            <person name="Wang S."/>
            <person name="Zhang T."/>
            <person name="Zhou Y."/>
            <person name="He R."/>
            <person name="Meng N."/>
            <person name="Wang Y."/>
            <person name="Liu W."/>
            <person name="Liu Z."/>
            <person name="Liu J."/>
            <person name="Guo Q."/>
            <person name="Huang H."/>
            <person name="Sederoff R.R."/>
            <person name="Wang G."/>
            <person name="Qu G."/>
            <person name="Chen S."/>
        </authorList>
    </citation>
    <scope>NUCLEOTIDE SEQUENCE</scope>
    <source>
        <strain evidence="1">SC-2020</strain>
    </source>
</reference>
<accession>A0AAD6Q5P3</accession>
<comment type="caution">
    <text evidence="1">The sequence shown here is derived from an EMBL/GenBank/DDBJ whole genome shotgun (WGS) entry which is preliminary data.</text>
</comment>
<name>A0AAD6Q5P3_9ROSI</name>
<dbReference type="AlphaFoldDB" id="A0AAD6Q5P3"/>
<dbReference type="Proteomes" id="UP001164929">
    <property type="component" value="Chromosome 11"/>
</dbReference>
<proteinExistence type="predicted"/>
<dbReference type="EMBL" id="JAQIZT010000011">
    <property type="protein sequence ID" value="KAJ6980001.1"/>
    <property type="molecule type" value="Genomic_DNA"/>
</dbReference>
<keyword evidence="2" id="KW-1185">Reference proteome</keyword>
<evidence type="ECO:0000313" key="2">
    <source>
        <dbReference type="Proteomes" id="UP001164929"/>
    </source>
</evidence>
<sequence length="70" mass="7881">MVEVVSSANLENSISRVKYQLSGEKGHGFNICGNIPLDVIKEAAYRAIEKKKKNRSPSQQVTFQMWKLGQ</sequence>
<evidence type="ECO:0000313" key="1">
    <source>
        <dbReference type="EMBL" id="KAJ6980001.1"/>
    </source>
</evidence>